<comment type="caution">
    <text evidence="1">The sequence shown here is derived from an EMBL/GenBank/DDBJ whole genome shotgun (WGS) entry which is preliminary data.</text>
</comment>
<evidence type="ECO:0000313" key="1">
    <source>
        <dbReference type="EMBL" id="CAK5005786.1"/>
    </source>
</evidence>
<proteinExistence type="predicted"/>
<gene>
    <name evidence="1" type="ORF">MENTE1834_LOCUS34</name>
</gene>
<keyword evidence="2" id="KW-1185">Reference proteome</keyword>
<name>A0ACB0XK94_MELEN</name>
<organism evidence="1 2">
    <name type="scientific">Meloidogyne enterolobii</name>
    <name type="common">Root-knot nematode worm</name>
    <name type="synonym">Meloidogyne mayaguensis</name>
    <dbReference type="NCBI Taxonomy" id="390850"/>
    <lineage>
        <taxon>Eukaryota</taxon>
        <taxon>Metazoa</taxon>
        <taxon>Ecdysozoa</taxon>
        <taxon>Nematoda</taxon>
        <taxon>Chromadorea</taxon>
        <taxon>Rhabditida</taxon>
        <taxon>Tylenchina</taxon>
        <taxon>Tylenchomorpha</taxon>
        <taxon>Tylenchoidea</taxon>
        <taxon>Meloidogynidae</taxon>
        <taxon>Meloidogyninae</taxon>
        <taxon>Meloidogyne</taxon>
    </lineage>
</organism>
<protein>
    <submittedName>
        <fullName evidence="1">Uncharacterized protein</fullName>
    </submittedName>
</protein>
<reference evidence="1" key="1">
    <citation type="submission" date="2023-11" db="EMBL/GenBank/DDBJ databases">
        <authorList>
            <person name="Poullet M."/>
        </authorList>
    </citation>
    <scope>NUCLEOTIDE SEQUENCE</scope>
    <source>
        <strain evidence="1">E1834</strain>
    </source>
</reference>
<accession>A0ACB0XK94</accession>
<sequence>MGPAACSKAEDLSRKIAHSGSQQQQQYRSGMRSRDGRVNGRFPPPRETRHRMRVTNLSTRFSWQV</sequence>
<evidence type="ECO:0000313" key="2">
    <source>
        <dbReference type="Proteomes" id="UP001497535"/>
    </source>
</evidence>
<dbReference type="EMBL" id="CAVMJV010000001">
    <property type="protein sequence ID" value="CAK5005786.1"/>
    <property type="molecule type" value="Genomic_DNA"/>
</dbReference>
<dbReference type="Proteomes" id="UP001497535">
    <property type="component" value="Unassembled WGS sequence"/>
</dbReference>